<keyword evidence="2" id="KW-0547">Nucleotide-binding</keyword>
<dbReference type="Pfam" id="PF12705">
    <property type="entry name" value="PDDEXK_1"/>
    <property type="match status" value="1"/>
</dbReference>
<protein>
    <submittedName>
        <fullName evidence="2">DNA helicase/exodeoxyribonuclease V subunit B</fullName>
    </submittedName>
</protein>
<sequence length="898" mass="101418">MNFSDFFKAIKQGAVVITVNQRLSRHLTSRVEQALVDEGAAVWDSPMIMSFDVWLLQCWQRRFDLQSNEASASLVNKTLLTQEQALVIWERVIRQTLGAELLNVPATAKAASKARQLSLQWMIAENAVNDISTGVDMASFNQWHDAYKDELNKSAWIDRAQLIKTVSELVDQDCLPLPNQIIFSGFEIYTPTQQSLHALLIEKGHQLSEFSAEAATNQTHVLKAIDRKEEVKLMAQWARERLDENPDNMIGIVVPDLEVMRESIESAFKTVFYPSVVYPVDVPFEKPYNVSLGQSLLSYSPIQQSLRLLQFCSQPITFSELCLLLRSSFITAGQKEWGQRARLEVVLRKKGILSCSVKQLRNSLQAPKDDESLCPLLLKCLNEVIELLEAKPNRVLPSDWVQLFRSFLATMGVQGDRVLSSTEYQVFQVWDDVLKSFSTLDEVYSVITFETALNALRKILLERVFQPETPTAAIQIMGLMEASGHTFDALWVCGLDDKTWPQSPNPSPFLPLAEQRNKGLVQSSAEHQYQHAKIITKNWARSAKTVVFSFSHVKDETLQAKSSLIEGYPVITKEQLLQQLPVNPIEHRVGNKNFKWIEDVSGPLLEKSETVRGGVSILKDQAACPFKAYVHFRLQTNALQEPEPGIDARLRGSLVHRSLEELWTKIKTHKALCDLSVDEQYELVKAIVTAVVQTESKRTAILKKALGQLETERITQLLMAWLNIDRQREPFEVIATELKQLLSVGELQLNTIIDRVDKLPDGSLAIIDYKTGDCSINSWFGLRPEEPQLPLYSVFSEGNVGSISFAQLKKGQTQYQGLTDSDDHFSTLKNLADKKVKADYDQWNSQMGHWRTVLGGLSDEFVTANARVSPTAKACQYCDLTSLCRINEQITQRAAEDE</sequence>
<dbReference type="InterPro" id="IPR011604">
    <property type="entry name" value="PDDEXK-like_dom_sf"/>
</dbReference>
<accession>A0AB33Z064</accession>
<keyword evidence="2" id="KW-0067">ATP-binding</keyword>
<dbReference type="InterPro" id="IPR019925">
    <property type="entry name" value="DNA_repair_protein_predicted"/>
</dbReference>
<dbReference type="InterPro" id="IPR038726">
    <property type="entry name" value="PDDEXK_AddAB-type"/>
</dbReference>
<name>A0AB33Z064_9GAMM</name>
<evidence type="ECO:0000313" key="2">
    <source>
        <dbReference type="EMBL" id="EPD12601.1"/>
    </source>
</evidence>
<keyword evidence="2" id="KW-0378">Hydrolase</keyword>
<dbReference type="NCBIfam" id="TIGR03623">
    <property type="entry name" value="probable DNA repair protein"/>
    <property type="match status" value="1"/>
</dbReference>
<dbReference type="Gene3D" id="3.90.320.10">
    <property type="match status" value="1"/>
</dbReference>
<comment type="caution">
    <text evidence="2">The sequence shown here is derived from an EMBL/GenBank/DDBJ whole genome shotgun (WGS) entry which is preliminary data.</text>
</comment>
<organism evidence="2 3">
    <name type="scientific">Cycloclasticus pugetii</name>
    <dbReference type="NCBI Taxonomy" id="34068"/>
    <lineage>
        <taxon>Bacteria</taxon>
        <taxon>Pseudomonadati</taxon>
        <taxon>Pseudomonadota</taxon>
        <taxon>Gammaproteobacteria</taxon>
        <taxon>Thiotrichales</taxon>
        <taxon>Piscirickettsiaceae</taxon>
        <taxon>Cycloclasticus</taxon>
    </lineage>
</organism>
<dbReference type="RefSeq" id="WP_016390777.1">
    <property type="nucleotide sequence ID" value="NZ_KE646809.1"/>
</dbReference>
<proteinExistence type="predicted"/>
<dbReference type="Proteomes" id="UP000015462">
    <property type="component" value="Unassembled WGS sequence"/>
</dbReference>
<evidence type="ECO:0000313" key="3">
    <source>
        <dbReference type="Proteomes" id="UP000015462"/>
    </source>
</evidence>
<feature type="domain" description="PD-(D/E)XK endonuclease-like" evidence="1">
    <location>
        <begin position="615"/>
        <end position="885"/>
    </location>
</feature>
<dbReference type="InterPro" id="IPR027417">
    <property type="entry name" value="P-loop_NTPase"/>
</dbReference>
<dbReference type="GO" id="GO:0004386">
    <property type="term" value="F:helicase activity"/>
    <property type="evidence" value="ECO:0007669"/>
    <property type="project" value="UniProtKB-KW"/>
</dbReference>
<keyword evidence="3" id="KW-1185">Reference proteome</keyword>
<dbReference type="AlphaFoldDB" id="A0AB33Z064"/>
<evidence type="ECO:0000259" key="1">
    <source>
        <dbReference type="Pfam" id="PF12705"/>
    </source>
</evidence>
<keyword evidence="2" id="KW-0347">Helicase</keyword>
<dbReference type="SUPFAM" id="SSF52540">
    <property type="entry name" value="P-loop containing nucleoside triphosphate hydrolases"/>
    <property type="match status" value="1"/>
</dbReference>
<dbReference type="EMBL" id="ASHL01000008">
    <property type="protein sequence ID" value="EPD12601.1"/>
    <property type="molecule type" value="Genomic_DNA"/>
</dbReference>
<gene>
    <name evidence="2" type="ORF">L196_09364</name>
</gene>
<reference evidence="2 3" key="1">
    <citation type="journal article" date="2013" name="Genome Announc.">
        <title>Genome Sequence of the Pyrene- and Fluoranthene-Degrading Bacterium Cycloclasticus sp. Strain PY97M.</title>
        <authorList>
            <person name="Cui Z."/>
            <person name="Xu G."/>
            <person name="Li Q."/>
            <person name="Gao W."/>
            <person name="Zheng L."/>
        </authorList>
    </citation>
    <scope>NUCLEOTIDE SEQUENCE [LARGE SCALE GENOMIC DNA]</scope>
    <source>
        <strain evidence="2 3">PY97M</strain>
    </source>
</reference>